<evidence type="ECO:0000313" key="2">
    <source>
        <dbReference type="EMBL" id="PNX58998.1"/>
    </source>
</evidence>
<dbReference type="AlphaFoldDB" id="A0A2K3JYC5"/>
<feature type="non-terminal residue" evidence="2">
    <location>
        <position position="1"/>
    </location>
</feature>
<keyword evidence="1" id="KW-0812">Transmembrane</keyword>
<evidence type="ECO:0000313" key="3">
    <source>
        <dbReference type="Proteomes" id="UP000236291"/>
    </source>
</evidence>
<keyword evidence="1" id="KW-1133">Transmembrane helix</keyword>
<evidence type="ECO:0000256" key="1">
    <source>
        <dbReference type="SAM" id="Phobius"/>
    </source>
</evidence>
<gene>
    <name evidence="2" type="ORF">L195_g051196</name>
</gene>
<reference evidence="2 3" key="1">
    <citation type="journal article" date="2014" name="Am. J. Bot.">
        <title>Genome assembly and annotation for red clover (Trifolium pratense; Fabaceae).</title>
        <authorList>
            <person name="Istvanek J."/>
            <person name="Jaros M."/>
            <person name="Krenek A."/>
            <person name="Repkova J."/>
        </authorList>
    </citation>
    <scope>NUCLEOTIDE SEQUENCE [LARGE SCALE GENOMIC DNA]</scope>
    <source>
        <strain evidence="3">cv. Tatra</strain>
        <tissue evidence="2">Young leaves</tissue>
    </source>
</reference>
<dbReference type="EMBL" id="ASHM01079786">
    <property type="protein sequence ID" value="PNX58998.1"/>
    <property type="molecule type" value="Genomic_DNA"/>
</dbReference>
<accession>A0A2K3JYC5</accession>
<comment type="caution">
    <text evidence="2">The sequence shown here is derived from an EMBL/GenBank/DDBJ whole genome shotgun (WGS) entry which is preliminary data.</text>
</comment>
<proteinExistence type="predicted"/>
<reference evidence="2 3" key="2">
    <citation type="journal article" date="2017" name="Front. Plant Sci.">
        <title>Gene Classification and Mining of Molecular Markers Useful in Red Clover (Trifolium pratense) Breeding.</title>
        <authorList>
            <person name="Istvanek J."/>
            <person name="Dluhosova J."/>
            <person name="Dluhos P."/>
            <person name="Patkova L."/>
            <person name="Nedelnik J."/>
            <person name="Repkova J."/>
        </authorList>
    </citation>
    <scope>NUCLEOTIDE SEQUENCE [LARGE SCALE GENOMIC DNA]</scope>
    <source>
        <strain evidence="3">cv. Tatra</strain>
        <tissue evidence="2">Young leaves</tissue>
    </source>
</reference>
<dbReference type="Proteomes" id="UP000236291">
    <property type="component" value="Unassembled WGS sequence"/>
</dbReference>
<organism evidence="2 3">
    <name type="scientific">Trifolium pratense</name>
    <name type="common">Red clover</name>
    <dbReference type="NCBI Taxonomy" id="57577"/>
    <lineage>
        <taxon>Eukaryota</taxon>
        <taxon>Viridiplantae</taxon>
        <taxon>Streptophyta</taxon>
        <taxon>Embryophyta</taxon>
        <taxon>Tracheophyta</taxon>
        <taxon>Spermatophyta</taxon>
        <taxon>Magnoliopsida</taxon>
        <taxon>eudicotyledons</taxon>
        <taxon>Gunneridae</taxon>
        <taxon>Pentapetalae</taxon>
        <taxon>rosids</taxon>
        <taxon>fabids</taxon>
        <taxon>Fabales</taxon>
        <taxon>Fabaceae</taxon>
        <taxon>Papilionoideae</taxon>
        <taxon>50 kb inversion clade</taxon>
        <taxon>NPAAA clade</taxon>
        <taxon>Hologalegina</taxon>
        <taxon>IRL clade</taxon>
        <taxon>Trifolieae</taxon>
        <taxon>Trifolium</taxon>
    </lineage>
</organism>
<name>A0A2K3JYC5_TRIPR</name>
<keyword evidence="1" id="KW-0472">Membrane</keyword>
<protein>
    <submittedName>
        <fullName evidence="2">Uncharacterized protein</fullName>
    </submittedName>
</protein>
<sequence>GTYHPWPKHIFCVNKVCQYIFLILFNLTAKLSNVSSDIYFIPAIMVCCFNLLLHAEAEYRGLAHTTLSSCGSNLFFWTSRFPFTFQFSYVTMLVLFSSLTILCYMRVLSTLILTSTLYERRL</sequence>
<feature type="transmembrane region" description="Helical" evidence="1">
    <location>
        <begin position="38"/>
        <end position="55"/>
    </location>
</feature>
<feature type="transmembrane region" description="Helical" evidence="1">
    <location>
        <begin position="6"/>
        <end position="26"/>
    </location>
</feature>
<feature type="transmembrane region" description="Helical" evidence="1">
    <location>
        <begin position="87"/>
        <end position="113"/>
    </location>
</feature>